<proteinExistence type="predicted"/>
<evidence type="ECO:0000313" key="2">
    <source>
        <dbReference type="EMBL" id="GLY73114.1"/>
    </source>
</evidence>
<comment type="caution">
    <text evidence="2">The sequence shown here is derived from an EMBL/GenBank/DDBJ whole genome shotgun (WGS) entry which is preliminary data.</text>
</comment>
<gene>
    <name evidence="2" type="ORF">Airi01_013810</name>
    <name evidence="3" type="ORF">Airi02_025440</name>
</gene>
<dbReference type="GO" id="GO:0019310">
    <property type="term" value="P:inositol catabolic process"/>
    <property type="evidence" value="ECO:0007669"/>
    <property type="project" value="InterPro"/>
</dbReference>
<evidence type="ECO:0000256" key="1">
    <source>
        <dbReference type="ARBA" id="ARBA00023235"/>
    </source>
</evidence>
<dbReference type="PANTHER" id="PTHR39193">
    <property type="entry name" value="5-DEOXY-GLUCURONATE ISOMERASE"/>
    <property type="match status" value="1"/>
</dbReference>
<keyword evidence="1 2" id="KW-0413">Isomerase</keyword>
<evidence type="ECO:0000313" key="3">
    <source>
        <dbReference type="EMBL" id="GLY84615.1"/>
    </source>
</evidence>
<dbReference type="Proteomes" id="UP001165074">
    <property type="component" value="Unassembled WGS sequence"/>
</dbReference>
<reference evidence="2" key="1">
    <citation type="submission" date="2023-03" db="EMBL/GenBank/DDBJ databases">
        <title>Actinoallomurus iriomotensis NBRC 103681.</title>
        <authorList>
            <person name="Ichikawa N."/>
            <person name="Sato H."/>
            <person name="Tonouchi N."/>
        </authorList>
    </citation>
    <scope>NUCLEOTIDE SEQUENCE</scope>
    <source>
        <strain evidence="2">NBRC 103681</strain>
    </source>
</reference>
<name>A0A9W6RC26_9ACTN</name>
<evidence type="ECO:0000313" key="5">
    <source>
        <dbReference type="Proteomes" id="UP001165135"/>
    </source>
</evidence>
<keyword evidence="4" id="KW-1185">Reference proteome</keyword>
<dbReference type="EMBL" id="BSTK01000003">
    <property type="protein sequence ID" value="GLY84615.1"/>
    <property type="molecule type" value="Genomic_DNA"/>
</dbReference>
<dbReference type="InterPro" id="IPR011051">
    <property type="entry name" value="RmlC_Cupin_sf"/>
</dbReference>
<dbReference type="InterPro" id="IPR024203">
    <property type="entry name" value="Deoxy-glucuronate_isom_IolB"/>
</dbReference>
<dbReference type="InterPro" id="IPR014710">
    <property type="entry name" value="RmlC-like_jellyroll"/>
</dbReference>
<sequence length="246" mass="26336">MKTLLTPGKETELIGLELADLADGETLELTRDTELAAVVLSGVVDVEGLGTAGGRGGVFEGAGHTVYAPPGTPLRFQATGGPAQIVVCTAPLGDGRPGTARIIGPDDQDVAERGEGNWARTVRTVLGPDDDAGRLLLGETINPPGNWSSYPPHKHDTHEPPREVKLEEVYLFKLDPENGFGIQLRYDGKGEEVFTVRDGDVAAIPDGYHPVVAAPGYKLYYLWVMAGEGRKMIPYLDPEHAWVQTG</sequence>
<dbReference type="PANTHER" id="PTHR39193:SF1">
    <property type="entry name" value="5-DEOXY-GLUCURONATE ISOMERASE"/>
    <property type="match status" value="1"/>
</dbReference>
<dbReference type="AlphaFoldDB" id="A0A9W6RC26"/>
<dbReference type="Proteomes" id="UP001165135">
    <property type="component" value="Unassembled WGS sequence"/>
</dbReference>
<dbReference type="SUPFAM" id="SSF51182">
    <property type="entry name" value="RmlC-like cupins"/>
    <property type="match status" value="1"/>
</dbReference>
<accession>A0A9W6RC26</accession>
<protein>
    <submittedName>
        <fullName evidence="2">5-deoxy-glucuronate isomerase</fullName>
    </submittedName>
</protein>
<reference evidence="3" key="2">
    <citation type="submission" date="2023-03" db="EMBL/GenBank/DDBJ databases">
        <title>Actinoallomurus iriomotensis NBRC 103684.</title>
        <authorList>
            <person name="Ichikawa N."/>
            <person name="Sato H."/>
            <person name="Tonouchi N."/>
        </authorList>
    </citation>
    <scope>NUCLEOTIDE SEQUENCE</scope>
    <source>
        <strain evidence="3">NBRC 103684</strain>
    </source>
</reference>
<dbReference type="Gene3D" id="2.60.120.10">
    <property type="entry name" value="Jelly Rolls"/>
    <property type="match status" value="2"/>
</dbReference>
<dbReference type="RefSeq" id="WP_285570410.1">
    <property type="nucleotide sequence ID" value="NZ_BSTJ01000001.1"/>
</dbReference>
<dbReference type="GO" id="GO:0008880">
    <property type="term" value="F:glucuronate isomerase activity"/>
    <property type="evidence" value="ECO:0007669"/>
    <property type="project" value="InterPro"/>
</dbReference>
<dbReference type="NCBIfam" id="TIGR04378">
    <property type="entry name" value="myo_inos_iolB"/>
    <property type="match status" value="1"/>
</dbReference>
<dbReference type="Pfam" id="PF04962">
    <property type="entry name" value="KduI"/>
    <property type="match status" value="1"/>
</dbReference>
<organism evidence="2 5">
    <name type="scientific">Actinoallomurus iriomotensis</name>
    <dbReference type="NCBI Taxonomy" id="478107"/>
    <lineage>
        <taxon>Bacteria</taxon>
        <taxon>Bacillati</taxon>
        <taxon>Actinomycetota</taxon>
        <taxon>Actinomycetes</taxon>
        <taxon>Streptosporangiales</taxon>
        <taxon>Thermomonosporaceae</taxon>
        <taxon>Actinoallomurus</taxon>
    </lineage>
</organism>
<evidence type="ECO:0000313" key="4">
    <source>
        <dbReference type="Proteomes" id="UP001165074"/>
    </source>
</evidence>
<dbReference type="InterPro" id="IPR021120">
    <property type="entry name" value="KduI/IolB_isomerase"/>
</dbReference>
<dbReference type="EMBL" id="BSTJ01000001">
    <property type="protein sequence ID" value="GLY73114.1"/>
    <property type="molecule type" value="Genomic_DNA"/>
</dbReference>
<dbReference type="PIRSF" id="PIRSF036628">
    <property type="entry name" value="IolB"/>
    <property type="match status" value="1"/>
</dbReference>